<dbReference type="InParanoid" id="C1FGJ3"/>
<name>C1FGJ3_MICCC</name>
<dbReference type="Proteomes" id="UP000002009">
    <property type="component" value="Chromosome 8"/>
</dbReference>
<evidence type="ECO:0000313" key="2">
    <source>
        <dbReference type="Proteomes" id="UP000002009"/>
    </source>
</evidence>
<dbReference type="OMA" id="EAPPQAC"/>
<protein>
    <submittedName>
        <fullName evidence="1">Uncharacterized protein</fullName>
    </submittedName>
</protein>
<proteinExistence type="predicted"/>
<organism evidence="1 2">
    <name type="scientific">Micromonas commoda (strain RCC299 / NOUM17 / CCMP2709)</name>
    <name type="common">Picoplanktonic green alga</name>
    <dbReference type="NCBI Taxonomy" id="296587"/>
    <lineage>
        <taxon>Eukaryota</taxon>
        <taxon>Viridiplantae</taxon>
        <taxon>Chlorophyta</taxon>
        <taxon>Mamiellophyceae</taxon>
        <taxon>Mamiellales</taxon>
        <taxon>Mamiellaceae</taxon>
        <taxon>Micromonas</taxon>
    </lineage>
</organism>
<keyword evidence="2" id="KW-1185">Reference proteome</keyword>
<dbReference type="AlphaFoldDB" id="C1FGJ3"/>
<accession>C1FGJ3</accession>
<dbReference type="OrthoDB" id="199820at2759"/>
<sequence>MTSGLAISVAAVASRVVSGPRALRRATNGATSNHTPANRWTATSTRLSAVTDLDQADQVSETVFASGTDAKVAAFCVEQMVDEAAMLAASTFPISPDDLIARTKAILANKNGVENPALLASDFKFVAPVVGPLPKDDFLQAFDGFKLEEGFPDANAGYYAFRIDPFEPNRVWFDTRFRGTNTGPLSGGSLAATGKKVEAPPQACSMLFNERGECTQLTAGYVMDKQVGNTGGLGGVFGIFYAIGYGLPFPEAQPWKKSKRYNLFLKFSEFQKFVKSLGGGSD</sequence>
<dbReference type="KEGG" id="mis:MICPUN_102003"/>
<dbReference type="eggNOG" id="ENOG502S36F">
    <property type="taxonomic scope" value="Eukaryota"/>
</dbReference>
<dbReference type="RefSeq" id="XP_002508011.1">
    <property type="nucleotide sequence ID" value="XM_002507965.1"/>
</dbReference>
<reference evidence="1 2" key="1">
    <citation type="journal article" date="2009" name="Science">
        <title>Green evolution and dynamic adaptations revealed by genomes of the marine picoeukaryotes Micromonas.</title>
        <authorList>
            <person name="Worden A.Z."/>
            <person name="Lee J.H."/>
            <person name="Mock T."/>
            <person name="Rouze P."/>
            <person name="Simmons M.P."/>
            <person name="Aerts A.L."/>
            <person name="Allen A.E."/>
            <person name="Cuvelier M.L."/>
            <person name="Derelle E."/>
            <person name="Everett M.V."/>
            <person name="Foulon E."/>
            <person name="Grimwood J."/>
            <person name="Gundlach H."/>
            <person name="Henrissat B."/>
            <person name="Napoli C."/>
            <person name="McDonald S.M."/>
            <person name="Parker M.S."/>
            <person name="Rombauts S."/>
            <person name="Salamov A."/>
            <person name="Von Dassow P."/>
            <person name="Badger J.H."/>
            <person name="Coutinho P.M."/>
            <person name="Demir E."/>
            <person name="Dubchak I."/>
            <person name="Gentemann C."/>
            <person name="Eikrem W."/>
            <person name="Gready J.E."/>
            <person name="John U."/>
            <person name="Lanier W."/>
            <person name="Lindquist E.A."/>
            <person name="Lucas S."/>
            <person name="Mayer K.F."/>
            <person name="Moreau H."/>
            <person name="Not F."/>
            <person name="Otillar R."/>
            <person name="Panaud O."/>
            <person name="Pangilinan J."/>
            <person name="Paulsen I."/>
            <person name="Piegu B."/>
            <person name="Poliakov A."/>
            <person name="Robbens S."/>
            <person name="Schmutz J."/>
            <person name="Toulza E."/>
            <person name="Wyss T."/>
            <person name="Zelensky A."/>
            <person name="Zhou K."/>
            <person name="Armbrust E.V."/>
            <person name="Bhattacharya D."/>
            <person name="Goodenough U.W."/>
            <person name="Van de Peer Y."/>
            <person name="Grigoriev I.V."/>
        </authorList>
    </citation>
    <scope>NUCLEOTIDE SEQUENCE [LARGE SCALE GENOMIC DNA]</scope>
    <source>
        <strain evidence="2">RCC299 / NOUM17</strain>
    </source>
</reference>
<dbReference type="EMBL" id="CP001575">
    <property type="protein sequence ID" value="ACO69269.1"/>
    <property type="molecule type" value="Genomic_DNA"/>
</dbReference>
<evidence type="ECO:0000313" key="1">
    <source>
        <dbReference type="EMBL" id="ACO69269.1"/>
    </source>
</evidence>
<dbReference type="GeneID" id="8245929"/>
<gene>
    <name evidence="1" type="ORF">MICPUN_102003</name>
</gene>
<dbReference type="Gene3D" id="3.10.450.50">
    <property type="match status" value="1"/>
</dbReference>